<proteinExistence type="predicted"/>
<feature type="domain" description="Endonuclease/exonuclease/phosphatase" evidence="1">
    <location>
        <begin position="53"/>
        <end position="169"/>
    </location>
</feature>
<organism evidence="2 3">
    <name type="scientific">Solanum bulbocastanum</name>
    <name type="common">Wild potato</name>
    <dbReference type="NCBI Taxonomy" id="147425"/>
    <lineage>
        <taxon>Eukaryota</taxon>
        <taxon>Viridiplantae</taxon>
        <taxon>Streptophyta</taxon>
        <taxon>Embryophyta</taxon>
        <taxon>Tracheophyta</taxon>
        <taxon>Spermatophyta</taxon>
        <taxon>Magnoliopsida</taxon>
        <taxon>eudicotyledons</taxon>
        <taxon>Gunneridae</taxon>
        <taxon>Pentapetalae</taxon>
        <taxon>asterids</taxon>
        <taxon>lamiids</taxon>
        <taxon>Solanales</taxon>
        <taxon>Solanaceae</taxon>
        <taxon>Solanoideae</taxon>
        <taxon>Solaneae</taxon>
        <taxon>Solanum</taxon>
    </lineage>
</organism>
<dbReference type="GO" id="GO:0003824">
    <property type="term" value="F:catalytic activity"/>
    <property type="evidence" value="ECO:0007669"/>
    <property type="project" value="InterPro"/>
</dbReference>
<dbReference type="InterPro" id="IPR005135">
    <property type="entry name" value="Endo/exonuclease/phosphatase"/>
</dbReference>
<dbReference type="PANTHER" id="PTHR33710">
    <property type="entry name" value="BNAC02G09200D PROTEIN"/>
    <property type="match status" value="1"/>
</dbReference>
<dbReference type="InterPro" id="IPR036691">
    <property type="entry name" value="Endo/exonu/phosph_ase_sf"/>
</dbReference>
<evidence type="ECO:0000313" key="3">
    <source>
        <dbReference type="Proteomes" id="UP001371456"/>
    </source>
</evidence>
<gene>
    <name evidence="2" type="ORF">RDI58_007697</name>
</gene>
<dbReference type="Pfam" id="PF03372">
    <property type="entry name" value="Exo_endo_phos"/>
    <property type="match status" value="1"/>
</dbReference>
<name>A0AAN8YHY8_SOLBU</name>
<dbReference type="Gene3D" id="3.60.10.10">
    <property type="entry name" value="Endonuclease/exonuclease/phosphatase"/>
    <property type="match status" value="1"/>
</dbReference>
<dbReference type="EMBL" id="JBANQN010000003">
    <property type="protein sequence ID" value="KAK6794244.1"/>
    <property type="molecule type" value="Genomic_DNA"/>
</dbReference>
<evidence type="ECO:0000313" key="2">
    <source>
        <dbReference type="EMBL" id="KAK6794244.1"/>
    </source>
</evidence>
<comment type="caution">
    <text evidence="2">The sequence shown here is derived from an EMBL/GenBank/DDBJ whole genome shotgun (WGS) entry which is preliminary data.</text>
</comment>
<reference evidence="2 3" key="1">
    <citation type="submission" date="2024-02" db="EMBL/GenBank/DDBJ databases">
        <title>de novo genome assembly of Solanum bulbocastanum strain 11H21.</title>
        <authorList>
            <person name="Hosaka A.J."/>
        </authorList>
    </citation>
    <scope>NUCLEOTIDE SEQUENCE [LARGE SCALE GENOMIC DNA]</scope>
    <source>
        <tissue evidence="2">Young leaves</tissue>
    </source>
</reference>
<dbReference type="Proteomes" id="UP001371456">
    <property type="component" value="Unassembled WGS sequence"/>
</dbReference>
<dbReference type="AlphaFoldDB" id="A0AAN8YHY8"/>
<evidence type="ECO:0000259" key="1">
    <source>
        <dbReference type="Pfam" id="PF03372"/>
    </source>
</evidence>
<sequence length="259" mass="30297">MSEGAHNSNGKIWIISNQGYEVTVESSAEQQLTVLLQNQPLSLSFYVNIVYAKCDSTQRLELWDELFSIANRMDKPWIIGGDFNVVLNSEEKIGRLPVRDADCEDFKTCIESGDLAQVKFKGSPFTWWNGRVGTDCIFERLDRILTNLEFQNSFSHSEVDHLPRTGSDHAPMLLNCDDRCIIHRKPFKFLNFWTEHDSFKEVIRLNWYTSISNNPFLDFTRKIRKIKRALTMWSRETFGDIFQQLIIREEISKIKEKLF</sequence>
<keyword evidence="3" id="KW-1185">Reference proteome</keyword>
<accession>A0AAN8YHY8</accession>
<dbReference type="PANTHER" id="PTHR33710:SF79">
    <property type="entry name" value="OS06G0205337 PROTEIN"/>
    <property type="match status" value="1"/>
</dbReference>
<dbReference type="SUPFAM" id="SSF56219">
    <property type="entry name" value="DNase I-like"/>
    <property type="match status" value="1"/>
</dbReference>
<protein>
    <recommendedName>
        <fullName evidence="1">Endonuclease/exonuclease/phosphatase domain-containing protein</fullName>
    </recommendedName>
</protein>